<name>A0A830GM22_9EURY</name>
<dbReference type="InterPro" id="IPR014031">
    <property type="entry name" value="Ketoacyl_synth_C"/>
</dbReference>
<dbReference type="EMBL" id="BMOU01000003">
    <property type="protein sequence ID" value="GGN95073.1"/>
    <property type="molecule type" value="Genomic_DNA"/>
</dbReference>
<dbReference type="InterPro" id="IPR014030">
    <property type="entry name" value="Ketoacyl_synth_N"/>
</dbReference>
<keyword evidence="6" id="KW-1185">Reference proteome</keyword>
<dbReference type="SUPFAM" id="SSF53901">
    <property type="entry name" value="Thiolase-like"/>
    <property type="match status" value="1"/>
</dbReference>
<dbReference type="PROSITE" id="PS52004">
    <property type="entry name" value="KS3_2"/>
    <property type="match status" value="1"/>
</dbReference>
<accession>A0A830GM22</accession>
<evidence type="ECO:0000313" key="5">
    <source>
        <dbReference type="EMBL" id="GGN95073.1"/>
    </source>
</evidence>
<proteinExistence type="inferred from homology"/>
<sequence length="401" mass="41335">MAGDVVVTGLGAVTPLGTTADESWDALMATESGAGPITRFDPADANCRSHIACEATLPDETPVESDRVGRYAELAVTAADEAIADAGFDPADPDWVSAQVGTSIASSIGGLPEVEDTIEDRVSPRFVVRYLSNLASSQVSIVFGAEGPNRAASTACAAGVHAMADAMREVRRGTADVMLAGGSESILSPHGIRGFDAMRALSTRNDQPERASRPFDADRDGFVIAEGAAVLVLESRAHAENRGVTPIATVEGAGRSADGVHPTRPPDDADGLVRCIERALTDADVDPDAVDHVNAHATSTPRGDQHEATALNRVFDECPPVTGTKSLTGHTLGASGAIESVFTAQTLRDGRLPPTANHETPDPDCDVPVVTEPQTADVDVALNVAAGFGGTNGAVVFTGAK</sequence>
<dbReference type="Proteomes" id="UP000605784">
    <property type="component" value="Unassembled WGS sequence"/>
</dbReference>
<keyword evidence="2" id="KW-0808">Transferase</keyword>
<dbReference type="PANTHER" id="PTHR11712">
    <property type="entry name" value="POLYKETIDE SYNTHASE-RELATED"/>
    <property type="match status" value="1"/>
</dbReference>
<dbReference type="FunFam" id="3.40.47.10:FF:000018">
    <property type="entry name" value="3-oxoacyl-[acyl-carrier-protein] synthase 2"/>
    <property type="match status" value="1"/>
</dbReference>
<keyword evidence="3" id="KW-0414">Isoprene biosynthesis</keyword>
<comment type="caution">
    <text evidence="5">The sequence shown here is derived from an EMBL/GenBank/DDBJ whole genome shotgun (WGS) entry which is preliminary data.</text>
</comment>
<dbReference type="Gene3D" id="3.40.47.10">
    <property type="match status" value="1"/>
</dbReference>
<reference evidence="5" key="2">
    <citation type="submission" date="2020-09" db="EMBL/GenBank/DDBJ databases">
        <authorList>
            <person name="Sun Q."/>
            <person name="Ohkuma M."/>
        </authorList>
    </citation>
    <scope>NUCLEOTIDE SEQUENCE</scope>
    <source>
        <strain evidence="5">JCM 17820</strain>
    </source>
</reference>
<comment type="similarity">
    <text evidence="1">Belongs to the thiolase-like superfamily. Beta-ketoacyl-ACP synthases family.</text>
</comment>
<feature type="domain" description="Ketosynthase family 3 (KS3)" evidence="4">
    <location>
        <begin position="2"/>
        <end position="399"/>
    </location>
</feature>
<dbReference type="PROSITE" id="PS00606">
    <property type="entry name" value="KS3_1"/>
    <property type="match status" value="1"/>
</dbReference>
<gene>
    <name evidence="5" type="ORF">GCM10009030_22110</name>
</gene>
<dbReference type="InterPro" id="IPR016039">
    <property type="entry name" value="Thiolase-like"/>
</dbReference>
<dbReference type="GO" id="GO:0006633">
    <property type="term" value="P:fatty acid biosynthetic process"/>
    <property type="evidence" value="ECO:0007669"/>
    <property type="project" value="InterPro"/>
</dbReference>
<evidence type="ECO:0000256" key="2">
    <source>
        <dbReference type="ARBA" id="ARBA00022679"/>
    </source>
</evidence>
<dbReference type="InterPro" id="IPR018201">
    <property type="entry name" value="Ketoacyl_synth_AS"/>
</dbReference>
<dbReference type="NCBIfam" id="NF005589">
    <property type="entry name" value="PRK07314.1"/>
    <property type="match status" value="1"/>
</dbReference>
<dbReference type="Pfam" id="PF00109">
    <property type="entry name" value="ketoacyl-synt"/>
    <property type="match status" value="1"/>
</dbReference>
<evidence type="ECO:0000259" key="4">
    <source>
        <dbReference type="PROSITE" id="PS52004"/>
    </source>
</evidence>
<evidence type="ECO:0000256" key="3">
    <source>
        <dbReference type="ARBA" id="ARBA00023229"/>
    </source>
</evidence>
<dbReference type="RefSeq" id="WP_188997456.1">
    <property type="nucleotide sequence ID" value="NZ_BMOU01000003.1"/>
</dbReference>
<dbReference type="InterPro" id="IPR020841">
    <property type="entry name" value="PKS_Beta-ketoAc_synthase_dom"/>
</dbReference>
<dbReference type="Pfam" id="PF02801">
    <property type="entry name" value="Ketoacyl-synt_C"/>
    <property type="match status" value="1"/>
</dbReference>
<dbReference type="SMART" id="SM00825">
    <property type="entry name" value="PKS_KS"/>
    <property type="match status" value="1"/>
</dbReference>
<dbReference type="AlphaFoldDB" id="A0A830GM22"/>
<evidence type="ECO:0000256" key="1">
    <source>
        <dbReference type="ARBA" id="ARBA00008467"/>
    </source>
</evidence>
<evidence type="ECO:0000313" key="6">
    <source>
        <dbReference type="Proteomes" id="UP000605784"/>
    </source>
</evidence>
<dbReference type="CDD" id="cd00834">
    <property type="entry name" value="KAS_I_II"/>
    <property type="match status" value="1"/>
</dbReference>
<dbReference type="GO" id="GO:0004315">
    <property type="term" value="F:3-oxoacyl-[acyl-carrier-protein] synthase activity"/>
    <property type="evidence" value="ECO:0007669"/>
    <property type="project" value="InterPro"/>
</dbReference>
<reference evidence="5" key="1">
    <citation type="journal article" date="2014" name="Int. J. Syst. Evol. Microbiol.">
        <title>Complete genome sequence of Corynebacterium casei LMG S-19264T (=DSM 44701T), isolated from a smear-ripened cheese.</title>
        <authorList>
            <consortium name="US DOE Joint Genome Institute (JGI-PGF)"/>
            <person name="Walter F."/>
            <person name="Albersmeier A."/>
            <person name="Kalinowski J."/>
            <person name="Ruckert C."/>
        </authorList>
    </citation>
    <scope>NUCLEOTIDE SEQUENCE</scope>
    <source>
        <strain evidence="5">JCM 17820</strain>
    </source>
</reference>
<dbReference type="PANTHER" id="PTHR11712:SF336">
    <property type="entry name" value="3-OXOACYL-[ACYL-CARRIER-PROTEIN] SYNTHASE, MITOCHONDRIAL"/>
    <property type="match status" value="1"/>
</dbReference>
<organism evidence="5 6">
    <name type="scientific">Haloarcula pellucida</name>
    <dbReference type="NCBI Taxonomy" id="1427151"/>
    <lineage>
        <taxon>Archaea</taxon>
        <taxon>Methanobacteriati</taxon>
        <taxon>Methanobacteriota</taxon>
        <taxon>Stenosarchaea group</taxon>
        <taxon>Halobacteria</taxon>
        <taxon>Halobacteriales</taxon>
        <taxon>Haloarculaceae</taxon>
        <taxon>Haloarcula</taxon>
    </lineage>
</organism>
<dbReference type="GO" id="GO:0008299">
    <property type="term" value="P:isoprenoid biosynthetic process"/>
    <property type="evidence" value="ECO:0007669"/>
    <property type="project" value="UniProtKB-KW"/>
</dbReference>
<protein>
    <submittedName>
        <fullName evidence="5">3-oxoacyl-[acyl-carrier-protein] synthase 2</fullName>
    </submittedName>
</protein>
<dbReference type="InterPro" id="IPR000794">
    <property type="entry name" value="Beta-ketoacyl_synthase"/>
</dbReference>